<dbReference type="GO" id="GO:0005886">
    <property type="term" value="C:plasma membrane"/>
    <property type="evidence" value="ECO:0007669"/>
    <property type="project" value="UniProtKB-SubCell"/>
</dbReference>
<name>A0A3P5Y8Z6_STRCB</name>
<feature type="transmembrane region" description="Helical" evidence="6">
    <location>
        <begin position="117"/>
        <end position="137"/>
    </location>
</feature>
<feature type="transmembrane region" description="Helical" evidence="6">
    <location>
        <begin position="12"/>
        <end position="33"/>
    </location>
</feature>
<evidence type="ECO:0000256" key="3">
    <source>
        <dbReference type="ARBA" id="ARBA00022692"/>
    </source>
</evidence>
<keyword evidence="4 6" id="KW-1133">Transmembrane helix</keyword>
<dbReference type="InterPro" id="IPR050833">
    <property type="entry name" value="Poly_Biosynth_Transport"/>
</dbReference>
<evidence type="ECO:0000313" key="7">
    <source>
        <dbReference type="EMBL" id="VDC43257.1"/>
    </source>
</evidence>
<sequence length="501" mass="56240">MRLNLEKQPHLLKQASLLITVSGLASKILAAIYRIPYQNLVGDRGFYAYQQVYPFLAIISALSLTALPNLVASLSQKKDEVQLTAFMKLQLLVSLGLSLVFFLGHQQIAKWMGAPKLGIAIYLTSLILLTVPFISFYRGLAQADLNMGPTAISQILEQIIRVAIIMLAAICYVRFDWSIYRTATVAASGNLVASGIVLAYLAKHSSFSLRQYVKQFSFSLGDCRQLGQSSFVFILFSIYLLLFQLLDSLFVKNSLVNAGYSNQLAEISKGIFDRGQPLIQFGLIFSTALFTSYLPKLTQLYHYNQKAYQTQNQDFLAFLFYFNVTLTAGFMSILHLMNRVLFQDNKGWLALVCYLLTIILSSTIQFFHQKCFIENRVGQSLAILLIGLACKLGLTPLLTYHYGIVGSSLSTVIPLIVVFSGYILSTPMKWTFICNGKFWLTVLLMVSLITVCQAMLPFQGRLGALINLLLSTGVGFVSFWVTCRKRHVFDEKLWSFLPFKE</sequence>
<feature type="transmembrane region" description="Helical" evidence="6">
    <location>
        <begin position="86"/>
        <end position="105"/>
    </location>
</feature>
<evidence type="ECO:0000256" key="6">
    <source>
        <dbReference type="SAM" id="Phobius"/>
    </source>
</evidence>
<protein>
    <submittedName>
        <fullName evidence="7">Lipid II flippase MurJ</fullName>
    </submittedName>
</protein>
<evidence type="ECO:0000256" key="4">
    <source>
        <dbReference type="ARBA" id="ARBA00022989"/>
    </source>
</evidence>
<proteinExistence type="predicted"/>
<feature type="transmembrane region" description="Helical" evidence="6">
    <location>
        <begin position="436"/>
        <end position="456"/>
    </location>
</feature>
<dbReference type="PANTHER" id="PTHR30250">
    <property type="entry name" value="PST FAMILY PREDICTED COLANIC ACID TRANSPORTER"/>
    <property type="match status" value="1"/>
</dbReference>
<evidence type="ECO:0000256" key="5">
    <source>
        <dbReference type="ARBA" id="ARBA00023136"/>
    </source>
</evidence>
<feature type="transmembrane region" description="Helical" evidence="6">
    <location>
        <begin position="315"/>
        <end position="336"/>
    </location>
</feature>
<dbReference type="Proteomes" id="UP000280759">
    <property type="component" value="Unassembled WGS sequence"/>
</dbReference>
<feature type="transmembrane region" description="Helical" evidence="6">
    <location>
        <begin position="348"/>
        <end position="368"/>
    </location>
</feature>
<dbReference type="AlphaFoldDB" id="A0A3P5Y8Z6"/>
<keyword evidence="5 6" id="KW-0472">Membrane</keyword>
<comment type="subcellular location">
    <subcellularLocation>
        <location evidence="1">Cell membrane</location>
        <topology evidence="1">Multi-pass membrane protein</topology>
    </subcellularLocation>
</comment>
<feature type="transmembrane region" description="Helical" evidence="6">
    <location>
        <begin position="53"/>
        <end position="74"/>
    </location>
</feature>
<evidence type="ECO:0000256" key="1">
    <source>
        <dbReference type="ARBA" id="ARBA00004651"/>
    </source>
</evidence>
<dbReference type="EMBL" id="UXEP01000029">
    <property type="protein sequence ID" value="VDC43257.1"/>
    <property type="molecule type" value="Genomic_DNA"/>
</dbReference>
<feature type="transmembrane region" description="Helical" evidence="6">
    <location>
        <begin position="404"/>
        <end position="424"/>
    </location>
</feature>
<keyword evidence="8" id="KW-1185">Reference proteome</keyword>
<feature type="transmembrane region" description="Helical" evidence="6">
    <location>
        <begin position="380"/>
        <end position="398"/>
    </location>
</feature>
<feature type="transmembrane region" description="Helical" evidence="6">
    <location>
        <begin position="278"/>
        <end position="294"/>
    </location>
</feature>
<organism evidence="7 8">
    <name type="scientific">Streptococcus canis</name>
    <dbReference type="NCBI Taxonomy" id="1329"/>
    <lineage>
        <taxon>Bacteria</taxon>
        <taxon>Bacillati</taxon>
        <taxon>Bacillota</taxon>
        <taxon>Bacilli</taxon>
        <taxon>Lactobacillales</taxon>
        <taxon>Streptococcaceae</taxon>
        <taxon>Streptococcus</taxon>
    </lineage>
</organism>
<keyword evidence="2" id="KW-1003">Cell membrane</keyword>
<dbReference type="RefSeq" id="WP_125074660.1">
    <property type="nucleotide sequence ID" value="NZ_CP053792.1"/>
</dbReference>
<keyword evidence="3 6" id="KW-0812">Transmembrane</keyword>
<gene>
    <name evidence="7" type="primary">murJ_2</name>
    <name evidence="7" type="ORF">FMV2238Y02_17540</name>
</gene>
<reference evidence="7 8" key="1">
    <citation type="submission" date="2018-10" db="EMBL/GenBank/DDBJ databases">
        <authorList>
            <consortium name="Molecular Microbiology and Infection Unit (UMMI)"/>
            <person name="Machado M."/>
        </authorList>
    </citation>
    <scope>NUCLEOTIDE SEQUENCE [LARGE SCALE GENOMIC DNA]</scope>
    <source>
        <strain evidence="7">FMV2238.02</strain>
    </source>
</reference>
<dbReference type="PANTHER" id="PTHR30250:SF29">
    <property type="entry name" value="POLYSACCHARIDE BIOSYNTHESIS PROTEIN C-TERMINAL DOMAIN-CONTAINING PROTEIN"/>
    <property type="match status" value="1"/>
</dbReference>
<feature type="transmembrane region" description="Helical" evidence="6">
    <location>
        <begin position="223"/>
        <end position="246"/>
    </location>
</feature>
<dbReference type="InterPro" id="IPR002797">
    <property type="entry name" value="Polysacc_synth"/>
</dbReference>
<accession>A0A3P5Y8Z6</accession>
<feature type="transmembrane region" description="Helical" evidence="6">
    <location>
        <begin position="158"/>
        <end position="175"/>
    </location>
</feature>
<feature type="transmembrane region" description="Helical" evidence="6">
    <location>
        <begin position="462"/>
        <end position="483"/>
    </location>
</feature>
<dbReference type="Pfam" id="PF01943">
    <property type="entry name" value="Polysacc_synt"/>
    <property type="match status" value="1"/>
</dbReference>
<evidence type="ECO:0000313" key="8">
    <source>
        <dbReference type="Proteomes" id="UP000280759"/>
    </source>
</evidence>
<evidence type="ECO:0000256" key="2">
    <source>
        <dbReference type="ARBA" id="ARBA00022475"/>
    </source>
</evidence>